<dbReference type="PRINTS" id="PR00853">
    <property type="entry name" value="XPGRADSUPER"/>
</dbReference>
<dbReference type="InterPro" id="IPR006086">
    <property type="entry name" value="XPG-I_dom"/>
</dbReference>
<evidence type="ECO:0000259" key="2">
    <source>
        <dbReference type="SMART" id="SM00484"/>
    </source>
</evidence>
<feature type="domain" description="XPG-I" evidence="2">
    <location>
        <begin position="35"/>
        <end position="103"/>
    </location>
</feature>
<dbReference type="PANTHER" id="PTHR11081:SF65">
    <property type="entry name" value="DNA DAMAGE-INDUCIBLE PROTEIN DIN7-RELATED"/>
    <property type="match status" value="1"/>
</dbReference>
<reference evidence="3 4" key="1">
    <citation type="journal article" date="2023" name="Commun. Biol.">
        <title>Genome analysis of Parmales, the sister group of diatoms, reveals the evolutionary specialization of diatoms from phago-mixotrophs to photoautotrophs.</title>
        <authorList>
            <person name="Ban H."/>
            <person name="Sato S."/>
            <person name="Yoshikawa S."/>
            <person name="Yamada K."/>
            <person name="Nakamura Y."/>
            <person name="Ichinomiya M."/>
            <person name="Sato N."/>
            <person name="Blanc-Mathieu R."/>
            <person name="Endo H."/>
            <person name="Kuwata A."/>
            <person name="Ogata H."/>
        </authorList>
    </citation>
    <scope>NUCLEOTIDE SEQUENCE [LARGE SCALE GENOMIC DNA]</scope>
</reference>
<evidence type="ECO:0000313" key="3">
    <source>
        <dbReference type="EMBL" id="GMI25080.1"/>
    </source>
</evidence>
<dbReference type="SUPFAM" id="SSF88723">
    <property type="entry name" value="PIN domain-like"/>
    <property type="match status" value="1"/>
</dbReference>
<feature type="region of interest" description="Disordered" evidence="1">
    <location>
        <begin position="294"/>
        <end position="420"/>
    </location>
</feature>
<dbReference type="CDD" id="cd09901">
    <property type="entry name" value="H3TH_FEN1-like"/>
    <property type="match status" value="1"/>
</dbReference>
<dbReference type="Pfam" id="PF00867">
    <property type="entry name" value="XPG_I"/>
    <property type="match status" value="1"/>
</dbReference>
<dbReference type="SUPFAM" id="SSF47807">
    <property type="entry name" value="5' to 3' exonuclease, C-terminal subdomain"/>
    <property type="match status" value="1"/>
</dbReference>
<dbReference type="SMART" id="SM00484">
    <property type="entry name" value="XPGI"/>
    <property type="match status" value="1"/>
</dbReference>
<comment type="caution">
    <text evidence="3">The sequence shown here is derived from an EMBL/GenBank/DDBJ whole genome shotgun (WGS) entry which is preliminary data.</text>
</comment>
<name>A0ABQ6MFP4_9STRA</name>
<dbReference type="Gene3D" id="1.10.150.20">
    <property type="entry name" value="5' to 3' exonuclease, C-terminal subdomain"/>
    <property type="match status" value="1"/>
</dbReference>
<evidence type="ECO:0000256" key="1">
    <source>
        <dbReference type="SAM" id="MobiDB-lite"/>
    </source>
</evidence>
<dbReference type="Gene3D" id="3.40.50.1010">
    <property type="entry name" value="5'-nuclease"/>
    <property type="match status" value="1"/>
</dbReference>
<protein>
    <recommendedName>
        <fullName evidence="2">XPG-I domain-containing protein</fullName>
    </recommendedName>
</protein>
<dbReference type="InterPro" id="IPR029060">
    <property type="entry name" value="PIN-like_dom_sf"/>
</dbReference>
<feature type="compositionally biased region" description="Basic residues" evidence="1">
    <location>
        <begin position="315"/>
        <end position="333"/>
    </location>
</feature>
<dbReference type="InterPro" id="IPR036279">
    <property type="entry name" value="5-3_exonuclease_C_sf"/>
</dbReference>
<dbReference type="EMBL" id="BRYB01002765">
    <property type="protein sequence ID" value="GMI25080.1"/>
    <property type="molecule type" value="Genomic_DNA"/>
</dbReference>
<gene>
    <name evidence="3" type="ORF">TeGR_g13880</name>
</gene>
<keyword evidence="4" id="KW-1185">Reference proteome</keyword>
<organism evidence="3 4">
    <name type="scientific">Tetraparma gracilis</name>
    <dbReference type="NCBI Taxonomy" id="2962635"/>
    <lineage>
        <taxon>Eukaryota</taxon>
        <taxon>Sar</taxon>
        <taxon>Stramenopiles</taxon>
        <taxon>Ochrophyta</taxon>
        <taxon>Bolidophyceae</taxon>
        <taxon>Parmales</taxon>
        <taxon>Triparmaceae</taxon>
        <taxon>Tetraparma</taxon>
    </lineage>
</organism>
<evidence type="ECO:0000313" key="4">
    <source>
        <dbReference type="Proteomes" id="UP001165060"/>
    </source>
</evidence>
<sequence>MMRDGPASKSKLHKMFARSVSVTHEMRQELIVRLHALNIQFLVAPYEADAQLAFLARSCLVDVVLSEDGDLLAYGIPRVLFKLDREGNCDEVQHADLGRNAGLSFKNWSHDMFVCMCILAGCDYCPKVRGLGIANAHKIVRREKKPSRIVSAVATRYGSDAPADFPAAFARAFLVFQHQRVFDPHACSVVMLHQPDLDSWYWITARGGLDSSSPLRIGETDFLGREMSVPIHFAEYRSKLLGKSFETVSRRRRRVAPKATLHERLKAQPKHDWVRPPRGEGAAAAWIGEIGDEVGRGLPQERPQERPALPPQRAASKRKPQARGRSTTKRRRDLRPVVPTSDAPPRPDIRQPRSVSAAAAMKPKSFSVDRSRSRSRPRHVSVGASGGWRRTSARLAAQAPQPQPQPLEQEQEQEQPQPQFGLQMFQQRRAASCPPQLLQVDDPFTIDLLF</sequence>
<dbReference type="Proteomes" id="UP001165060">
    <property type="component" value="Unassembled WGS sequence"/>
</dbReference>
<dbReference type="InterPro" id="IPR006084">
    <property type="entry name" value="XPG/Rad2"/>
</dbReference>
<dbReference type="PANTHER" id="PTHR11081">
    <property type="entry name" value="FLAP ENDONUCLEASE FAMILY MEMBER"/>
    <property type="match status" value="1"/>
</dbReference>
<accession>A0ABQ6MFP4</accession>
<proteinExistence type="predicted"/>